<name>A0A7S3ZJM1_9STRA</name>
<dbReference type="EMBL" id="HBIW01000873">
    <property type="protein sequence ID" value="CAE0685311.1"/>
    <property type="molecule type" value="Transcribed_RNA"/>
</dbReference>
<dbReference type="AlphaFoldDB" id="A0A7S3ZJM1"/>
<sequence length="115" mass="12433">MRPMTSSASITTPRFVSAVGGRAVRAGLYTARAGNAGRLTTNNADLLGRLLFVVREVHRAIRRAVWRIGHFCLFCGLNFTAFKLWLGGAARGRTASSQRSCWSEPVSTVAPAVEP</sequence>
<proteinExistence type="predicted"/>
<protein>
    <submittedName>
        <fullName evidence="1">Uncharacterized protein</fullName>
    </submittedName>
</protein>
<reference evidence="1" key="1">
    <citation type="submission" date="2021-01" db="EMBL/GenBank/DDBJ databases">
        <authorList>
            <person name="Corre E."/>
            <person name="Pelletier E."/>
            <person name="Niang G."/>
            <person name="Scheremetjew M."/>
            <person name="Finn R."/>
            <person name="Kale V."/>
            <person name="Holt S."/>
            <person name="Cochrane G."/>
            <person name="Meng A."/>
            <person name="Brown T."/>
            <person name="Cohen L."/>
        </authorList>
    </citation>
    <scope>NUCLEOTIDE SEQUENCE</scope>
    <source>
        <strain evidence="1">CCMP1756</strain>
    </source>
</reference>
<organism evidence="1">
    <name type="scientific">Pelagomonas calceolata</name>
    <dbReference type="NCBI Taxonomy" id="35677"/>
    <lineage>
        <taxon>Eukaryota</taxon>
        <taxon>Sar</taxon>
        <taxon>Stramenopiles</taxon>
        <taxon>Ochrophyta</taxon>
        <taxon>Pelagophyceae</taxon>
        <taxon>Pelagomonadales</taxon>
        <taxon>Pelagomonadaceae</taxon>
        <taxon>Pelagomonas</taxon>
    </lineage>
</organism>
<accession>A0A7S3ZJM1</accession>
<evidence type="ECO:0000313" key="1">
    <source>
        <dbReference type="EMBL" id="CAE0685311.1"/>
    </source>
</evidence>
<gene>
    <name evidence="1" type="ORF">PCAL00307_LOCUS745</name>
</gene>